<sequence>MIKNIPNQFGRSDLLSMLKDHCLDENLNAVLRSEPKEKSEFDFLYLPMDFKKFWEKERISNLGYAFVNFTSSSAALRFYKQYHKFEWPVPKNKKICEVTCAKTQGKEALTKKFKNKIFWCHSNEYLPVILAPPCDGVKNSGLVMVGKLAGQPKILKKK</sequence>
<evidence type="ECO:0000313" key="2">
    <source>
        <dbReference type="EMBL" id="PRQ26459.1"/>
    </source>
</evidence>
<dbReference type="OMA" id="THCAMEN"/>
<proteinExistence type="predicted"/>
<dbReference type="AlphaFoldDB" id="A0A2P6PX13"/>
<dbReference type="Pfam" id="PF04059">
    <property type="entry name" value="RRM_2"/>
    <property type="match status" value="1"/>
</dbReference>
<feature type="domain" description="Mei2-like C-terminal RNA recognition motif" evidence="1">
    <location>
        <begin position="1"/>
        <end position="114"/>
    </location>
</feature>
<gene>
    <name evidence="2" type="ORF">RchiOBHm_Chr6g0294791</name>
</gene>
<comment type="caution">
    <text evidence="2">The sequence shown here is derived from an EMBL/GenBank/DDBJ whole genome shotgun (WGS) entry which is preliminary data.</text>
</comment>
<dbReference type="EMBL" id="PDCK01000044">
    <property type="protein sequence ID" value="PRQ26459.1"/>
    <property type="molecule type" value="Genomic_DNA"/>
</dbReference>
<dbReference type="Proteomes" id="UP000238479">
    <property type="component" value="Chromosome 6"/>
</dbReference>
<reference evidence="2 3" key="1">
    <citation type="journal article" date="2018" name="Nat. Genet.">
        <title>The Rosa genome provides new insights in the design of modern roses.</title>
        <authorList>
            <person name="Bendahmane M."/>
        </authorList>
    </citation>
    <scope>NUCLEOTIDE SEQUENCE [LARGE SCALE GENOMIC DNA]</scope>
    <source>
        <strain evidence="3">cv. Old Blush</strain>
    </source>
</reference>
<evidence type="ECO:0000259" key="1">
    <source>
        <dbReference type="Pfam" id="PF04059"/>
    </source>
</evidence>
<accession>A0A2P6PX13</accession>
<organism evidence="2 3">
    <name type="scientific">Rosa chinensis</name>
    <name type="common">China rose</name>
    <dbReference type="NCBI Taxonomy" id="74649"/>
    <lineage>
        <taxon>Eukaryota</taxon>
        <taxon>Viridiplantae</taxon>
        <taxon>Streptophyta</taxon>
        <taxon>Embryophyta</taxon>
        <taxon>Tracheophyta</taxon>
        <taxon>Spermatophyta</taxon>
        <taxon>Magnoliopsida</taxon>
        <taxon>eudicotyledons</taxon>
        <taxon>Gunneridae</taxon>
        <taxon>Pentapetalae</taxon>
        <taxon>rosids</taxon>
        <taxon>fabids</taxon>
        <taxon>Rosales</taxon>
        <taxon>Rosaceae</taxon>
        <taxon>Rosoideae</taxon>
        <taxon>Rosoideae incertae sedis</taxon>
        <taxon>Rosa</taxon>
    </lineage>
</organism>
<name>A0A2P6PX13_ROSCH</name>
<evidence type="ECO:0000313" key="3">
    <source>
        <dbReference type="Proteomes" id="UP000238479"/>
    </source>
</evidence>
<dbReference type="InterPro" id="IPR007201">
    <property type="entry name" value="Mei2-like_Rrm_C"/>
</dbReference>
<keyword evidence="3" id="KW-1185">Reference proteome</keyword>
<dbReference type="Gramene" id="PRQ26459">
    <property type="protein sequence ID" value="PRQ26459"/>
    <property type="gene ID" value="RchiOBHm_Chr6g0294791"/>
</dbReference>
<protein>
    <submittedName>
        <fullName evidence="2">Putative RNA recognition motif 2, nucleotide-binding alpha-beta plait domain-containing protein</fullName>
    </submittedName>
</protein>